<reference evidence="6" key="1">
    <citation type="submission" date="2023-06" db="EMBL/GenBank/DDBJ databases">
        <title>Survivors Of The Sea: Transcriptome response of Skeletonema marinoi to long-term dormancy.</title>
        <authorList>
            <person name="Pinder M.I.M."/>
            <person name="Kourtchenko O."/>
            <person name="Robertson E.K."/>
            <person name="Larsson T."/>
            <person name="Maumus F."/>
            <person name="Osuna-Cruz C.M."/>
            <person name="Vancaester E."/>
            <person name="Stenow R."/>
            <person name="Vandepoele K."/>
            <person name="Ploug H."/>
            <person name="Bruchert V."/>
            <person name="Godhe A."/>
            <person name="Topel M."/>
        </authorList>
    </citation>
    <scope>NUCLEOTIDE SEQUENCE</scope>
    <source>
        <strain evidence="6">R05AC</strain>
    </source>
</reference>
<evidence type="ECO:0000256" key="5">
    <source>
        <dbReference type="SAM" id="Phobius"/>
    </source>
</evidence>
<feature type="transmembrane region" description="Helical" evidence="5">
    <location>
        <begin position="51"/>
        <end position="72"/>
    </location>
</feature>
<gene>
    <name evidence="6" type="ORF">QTG54_003254</name>
</gene>
<evidence type="ECO:0000313" key="6">
    <source>
        <dbReference type="EMBL" id="KAK1746647.1"/>
    </source>
</evidence>
<organism evidence="6 7">
    <name type="scientific">Skeletonema marinoi</name>
    <dbReference type="NCBI Taxonomy" id="267567"/>
    <lineage>
        <taxon>Eukaryota</taxon>
        <taxon>Sar</taxon>
        <taxon>Stramenopiles</taxon>
        <taxon>Ochrophyta</taxon>
        <taxon>Bacillariophyta</taxon>
        <taxon>Coscinodiscophyceae</taxon>
        <taxon>Thalassiosirophycidae</taxon>
        <taxon>Thalassiosirales</taxon>
        <taxon>Skeletonemataceae</taxon>
        <taxon>Skeletonema</taxon>
        <taxon>Skeletonema marinoi-dohrnii complex</taxon>
    </lineage>
</organism>
<keyword evidence="3 5" id="KW-1133">Transmembrane helix</keyword>
<proteinExistence type="predicted"/>
<dbReference type="EMBL" id="JATAAI010000004">
    <property type="protein sequence ID" value="KAK1746647.1"/>
    <property type="molecule type" value="Genomic_DNA"/>
</dbReference>
<sequence length="314" mass="35132">MSRLNATIKLLFACGELLFLFASLFCVLTSGIVASGRLPAFAFPLAKTTSIMILLVSGAALICSCFGCCAVLRQTKRRGCFSGRRMLCLHLLLLVSILFFGIVQMRFLETQELRMAAIIDDKDSFPEYNAFERHVNKYVNNLYFEILSSDSLEGSSAAAADWLVKFVEDKCPKRMSHEHCSALETRANNCDFSLKSCCPDESVCSSGVKEACPYENCREEILGQLYELLVPMRIGAFCVCVLSVLMLALSCLLICYNKRDEIEMELFKGGNISEEDIEAIRRLKCNKTIDMEQLEAPRFGSRKRHVKVSPAELA</sequence>
<evidence type="ECO:0000256" key="1">
    <source>
        <dbReference type="ARBA" id="ARBA00004141"/>
    </source>
</evidence>
<evidence type="ECO:0000313" key="7">
    <source>
        <dbReference type="Proteomes" id="UP001224775"/>
    </source>
</evidence>
<dbReference type="AlphaFoldDB" id="A0AAD8YJX9"/>
<feature type="transmembrane region" description="Helical" evidence="5">
    <location>
        <begin position="84"/>
        <end position="105"/>
    </location>
</feature>
<keyword evidence="4 5" id="KW-0472">Membrane</keyword>
<evidence type="ECO:0000256" key="4">
    <source>
        <dbReference type="ARBA" id="ARBA00023136"/>
    </source>
</evidence>
<evidence type="ECO:0008006" key="8">
    <source>
        <dbReference type="Google" id="ProtNLM"/>
    </source>
</evidence>
<protein>
    <recommendedName>
        <fullName evidence="8">Tetraspanin</fullName>
    </recommendedName>
</protein>
<dbReference type="Proteomes" id="UP001224775">
    <property type="component" value="Unassembled WGS sequence"/>
</dbReference>
<comment type="subcellular location">
    <subcellularLocation>
        <location evidence="1">Membrane</location>
        <topology evidence="1">Multi-pass membrane protein</topology>
    </subcellularLocation>
</comment>
<comment type="caution">
    <text evidence="6">The sequence shown here is derived from an EMBL/GenBank/DDBJ whole genome shotgun (WGS) entry which is preliminary data.</text>
</comment>
<dbReference type="Pfam" id="PF00335">
    <property type="entry name" value="Tetraspanin"/>
    <property type="match status" value="1"/>
</dbReference>
<evidence type="ECO:0000256" key="2">
    <source>
        <dbReference type="ARBA" id="ARBA00022692"/>
    </source>
</evidence>
<keyword evidence="7" id="KW-1185">Reference proteome</keyword>
<dbReference type="GO" id="GO:0016020">
    <property type="term" value="C:membrane"/>
    <property type="evidence" value="ECO:0007669"/>
    <property type="project" value="UniProtKB-SubCell"/>
</dbReference>
<evidence type="ECO:0000256" key="3">
    <source>
        <dbReference type="ARBA" id="ARBA00022989"/>
    </source>
</evidence>
<feature type="transmembrane region" description="Helical" evidence="5">
    <location>
        <begin position="234"/>
        <end position="256"/>
    </location>
</feature>
<keyword evidence="2 5" id="KW-0812">Transmembrane</keyword>
<dbReference type="InterPro" id="IPR018499">
    <property type="entry name" value="Tetraspanin/Peripherin"/>
</dbReference>
<name>A0AAD8YJX9_9STRA</name>
<accession>A0AAD8YJX9</accession>